<name>A0A931LT53_FIMGI</name>
<proteinExistence type="predicted"/>
<dbReference type="Proteomes" id="UP000727962">
    <property type="component" value="Unassembled WGS sequence"/>
</dbReference>
<accession>A0A931LT53</accession>
<evidence type="ECO:0008006" key="3">
    <source>
        <dbReference type="Google" id="ProtNLM"/>
    </source>
</evidence>
<sequence>MILISLLLVAYFANRAIISCLPPEWTYVVTSSKAATEILMDKFDSAGIRYEVNGGHGWYEFEVPRRDVASAQNIIDRMQKEHPADFHERMWKP</sequence>
<dbReference type="EMBL" id="JACOSL010000006">
    <property type="protein sequence ID" value="MBI1755673.1"/>
    <property type="molecule type" value="Genomic_DNA"/>
</dbReference>
<evidence type="ECO:0000313" key="2">
    <source>
        <dbReference type="Proteomes" id="UP000727962"/>
    </source>
</evidence>
<gene>
    <name evidence="1" type="ORF">HYR64_01020</name>
</gene>
<comment type="caution">
    <text evidence="1">The sequence shown here is derived from an EMBL/GenBank/DDBJ whole genome shotgun (WGS) entry which is preliminary data.</text>
</comment>
<organism evidence="1 2">
    <name type="scientific">Fimbriimonas ginsengisoli</name>
    <dbReference type="NCBI Taxonomy" id="1005039"/>
    <lineage>
        <taxon>Bacteria</taxon>
        <taxon>Bacillati</taxon>
        <taxon>Armatimonadota</taxon>
        <taxon>Fimbriimonadia</taxon>
        <taxon>Fimbriimonadales</taxon>
        <taxon>Fimbriimonadaceae</taxon>
        <taxon>Fimbriimonas</taxon>
    </lineage>
</organism>
<reference evidence="1" key="1">
    <citation type="submission" date="2020-07" db="EMBL/GenBank/DDBJ databases">
        <title>Huge and variable diversity of episymbiotic CPR bacteria and DPANN archaea in groundwater ecosystems.</title>
        <authorList>
            <person name="He C.Y."/>
            <person name="Keren R."/>
            <person name="Whittaker M."/>
            <person name="Farag I.F."/>
            <person name="Doudna J."/>
            <person name="Cate J.H.D."/>
            <person name="Banfield J.F."/>
        </authorList>
    </citation>
    <scope>NUCLEOTIDE SEQUENCE</scope>
    <source>
        <strain evidence="1">NC_groundwater_17_Pr7_B-0.1um_64_12</strain>
    </source>
</reference>
<dbReference type="AlphaFoldDB" id="A0A931LT53"/>
<protein>
    <recommendedName>
        <fullName evidence="3">SPOR domain-containing protein</fullName>
    </recommendedName>
</protein>
<evidence type="ECO:0000313" key="1">
    <source>
        <dbReference type="EMBL" id="MBI1755673.1"/>
    </source>
</evidence>